<feature type="domain" description="Outer membrane protein beta-barrel" evidence="6">
    <location>
        <begin position="372"/>
        <end position="774"/>
    </location>
</feature>
<keyword evidence="7" id="KW-0675">Receptor</keyword>
<feature type="chain" id="PRO_5020595726" evidence="5">
    <location>
        <begin position="18"/>
        <end position="799"/>
    </location>
</feature>
<accession>A0A4Q9FHH0</accession>
<feature type="compositionally biased region" description="Polar residues" evidence="4">
    <location>
        <begin position="327"/>
        <end position="346"/>
    </location>
</feature>
<dbReference type="SUPFAM" id="SSF49464">
    <property type="entry name" value="Carboxypeptidase regulatory domain-like"/>
    <property type="match status" value="1"/>
</dbReference>
<evidence type="ECO:0000259" key="6">
    <source>
        <dbReference type="Pfam" id="PF14905"/>
    </source>
</evidence>
<dbReference type="RefSeq" id="WP_130963559.1">
    <property type="nucleotide sequence ID" value="NZ_SIRT01000003.1"/>
</dbReference>
<reference evidence="7 8" key="1">
    <citation type="submission" date="2019-02" db="EMBL/GenBank/DDBJ databases">
        <title>Hyunsoonleella sp., isolated from marine sediment.</title>
        <authorList>
            <person name="Liu B.-T."/>
        </authorList>
    </citation>
    <scope>NUCLEOTIDE SEQUENCE [LARGE SCALE GENOMIC DNA]</scope>
    <source>
        <strain evidence="7 8">T58</strain>
    </source>
</reference>
<dbReference type="EMBL" id="SIRT01000003">
    <property type="protein sequence ID" value="TBN04813.1"/>
    <property type="molecule type" value="Genomic_DNA"/>
</dbReference>
<evidence type="ECO:0000256" key="3">
    <source>
        <dbReference type="ARBA" id="ARBA00023237"/>
    </source>
</evidence>
<dbReference type="Gene3D" id="2.170.130.10">
    <property type="entry name" value="TonB-dependent receptor, plug domain"/>
    <property type="match status" value="1"/>
</dbReference>
<dbReference type="PANTHER" id="PTHR40980">
    <property type="entry name" value="PLUG DOMAIN-CONTAINING PROTEIN"/>
    <property type="match status" value="1"/>
</dbReference>
<dbReference type="InterPro" id="IPR036942">
    <property type="entry name" value="Beta-barrel_TonB_sf"/>
</dbReference>
<dbReference type="InterPro" id="IPR037066">
    <property type="entry name" value="Plug_dom_sf"/>
</dbReference>
<dbReference type="AlphaFoldDB" id="A0A4Q9FHH0"/>
<dbReference type="Pfam" id="PF13715">
    <property type="entry name" value="CarbopepD_reg_2"/>
    <property type="match status" value="1"/>
</dbReference>
<evidence type="ECO:0000313" key="8">
    <source>
        <dbReference type="Proteomes" id="UP000291142"/>
    </source>
</evidence>
<dbReference type="Proteomes" id="UP000291142">
    <property type="component" value="Unassembled WGS sequence"/>
</dbReference>
<feature type="region of interest" description="Disordered" evidence="4">
    <location>
        <begin position="327"/>
        <end position="352"/>
    </location>
</feature>
<evidence type="ECO:0000313" key="7">
    <source>
        <dbReference type="EMBL" id="TBN04813.1"/>
    </source>
</evidence>
<feature type="signal peptide" evidence="5">
    <location>
        <begin position="1"/>
        <end position="17"/>
    </location>
</feature>
<keyword evidence="2" id="KW-0472">Membrane</keyword>
<dbReference type="GO" id="GO:0009279">
    <property type="term" value="C:cell outer membrane"/>
    <property type="evidence" value="ECO:0007669"/>
    <property type="project" value="UniProtKB-SubCell"/>
</dbReference>
<name>A0A4Q9FHH0_9FLAO</name>
<dbReference type="OrthoDB" id="8764943at2"/>
<comment type="subcellular location">
    <subcellularLocation>
        <location evidence="1">Cell outer membrane</location>
    </subcellularLocation>
</comment>
<dbReference type="Pfam" id="PF14905">
    <property type="entry name" value="OMP_b-brl_3"/>
    <property type="match status" value="1"/>
</dbReference>
<organism evidence="7 8">
    <name type="scientific">Hyunsoonleella flava</name>
    <dbReference type="NCBI Taxonomy" id="2527939"/>
    <lineage>
        <taxon>Bacteria</taxon>
        <taxon>Pseudomonadati</taxon>
        <taxon>Bacteroidota</taxon>
        <taxon>Flavobacteriia</taxon>
        <taxon>Flavobacteriales</taxon>
        <taxon>Flavobacteriaceae</taxon>
    </lineage>
</organism>
<dbReference type="InterPro" id="IPR008969">
    <property type="entry name" value="CarboxyPept-like_regulatory"/>
</dbReference>
<evidence type="ECO:0000256" key="2">
    <source>
        <dbReference type="ARBA" id="ARBA00023136"/>
    </source>
</evidence>
<sequence length="799" mass="89959">MKPFTLVLLLVFGTTVAQNSISGTLVTENQQPIPAAIISLLDAGTNDFVKGELSKDNGYFKIENIANGSYIILITSLGMKDYKSEVFKLKGMAKNLNTITMLENTAELSEVTVVAEKPMIEVKADKTVFNVAGTVNAIGDSGFELLRKAPGIIIDNSDNIIVEGRTGVLFYIDDRPSILRGQDLVNFLKTLQASDIESIEIITQPSSRYDAEGNAGIINIKLKRDKSLGTNGTVASSLTVGDFARTSNSLSFNNRNKKTNIYGTYSNFFGKRASFINLNRTQNGTNFNARTQNVFDNNRNNVRLGFDFFANEKSTFGIIVNGNFNNSNSESDSRTPITQNGANSPSEILVAGSDSKNRTSNIFTNLNYRLKDTLGHSLNIDFDYGKYDSKRENLQPNRYFDGNETQILSENIVFFDTPIDISIISGQVDYEQNLLKGKLSLGVKYSKVKTDNSFDAFDRTNGNNDLDESQSNDFSYDERISAAYFNYSRKLKKLSIQFGLRMENTISDGILTSLLGDQNNRVKRNYTNWFPSGGITYQANRKNSIALIYSKRIQRPNYQSLNPFQYRIDELSFRQGNPFLQPQYSDNIKLSHTYNYRLTTSLSYSFISDFFAQVTEAVGNDQNFIIQRNVADQEIINLGISYPKKFNDWWRIYFSVNAYRSIYKATNPDFVSISQNTLSLYAQNTFTLPKAITFEVSGWYSSPSVWGGTYETKSLGSLNLAFQKKFLSEKLTARLGFNDILFTSPWQGTTRFGELFIDGNGGSDSRQIRFNLTYNFGSDEVKKARKRQTGIEDEKNRIN</sequence>
<dbReference type="SUPFAM" id="SSF56935">
    <property type="entry name" value="Porins"/>
    <property type="match status" value="1"/>
</dbReference>
<comment type="caution">
    <text evidence="7">The sequence shown here is derived from an EMBL/GenBank/DDBJ whole genome shotgun (WGS) entry which is preliminary data.</text>
</comment>
<dbReference type="Gene3D" id="2.40.170.20">
    <property type="entry name" value="TonB-dependent receptor, beta-barrel domain"/>
    <property type="match status" value="1"/>
</dbReference>
<gene>
    <name evidence="7" type="ORF">EYD45_06010</name>
</gene>
<dbReference type="PANTHER" id="PTHR40980:SF4">
    <property type="entry name" value="TONB-DEPENDENT RECEPTOR-LIKE BETA-BARREL DOMAIN-CONTAINING PROTEIN"/>
    <property type="match status" value="1"/>
</dbReference>
<proteinExistence type="predicted"/>
<protein>
    <submittedName>
        <fullName evidence="7">TonB-dependent receptor</fullName>
    </submittedName>
</protein>
<dbReference type="InterPro" id="IPR041700">
    <property type="entry name" value="OMP_b-brl_3"/>
</dbReference>
<keyword evidence="3" id="KW-0998">Cell outer membrane</keyword>
<evidence type="ECO:0000256" key="1">
    <source>
        <dbReference type="ARBA" id="ARBA00004442"/>
    </source>
</evidence>
<evidence type="ECO:0000256" key="4">
    <source>
        <dbReference type="SAM" id="MobiDB-lite"/>
    </source>
</evidence>
<keyword evidence="8" id="KW-1185">Reference proteome</keyword>
<evidence type="ECO:0000256" key="5">
    <source>
        <dbReference type="SAM" id="SignalP"/>
    </source>
</evidence>
<keyword evidence="5" id="KW-0732">Signal</keyword>